<dbReference type="PANTHER" id="PTHR43272">
    <property type="entry name" value="LONG-CHAIN-FATTY-ACID--COA LIGASE"/>
    <property type="match status" value="1"/>
</dbReference>
<sequence length="602" mass="67361">MPEVYTVKVEEGRLATDGKPSVGPVYRSIYAKDGLLEVPSDFKSPWDFFRDSVKRNPNNNMLGRRQKTESKLGSYTWLTYQDVYDAAMKMGSAIRSRGVNPGDRCGIYGSNCPEWIIAMEACNSCAVSYVPLYDTLGPNAVEFIINHAEVSIAFVQEKKIPSVLSCLAQCSSNLKTIVSFGSVSTTQKKEAEGHGASCFSWGEFLQLGCLDWDLPSKKKTDICTIMYTSGTTGDPKGVVIKNEAFMAEVLSVDHIIMLTDRVAGEDDVYFSFLPLAHVYDQIMETYCISKGSSIGFWQGDVRFLLEDIQELKPTIFCGVPRVFDRIYAGIKSKVSSAGPLQSTLFQCAYNYKLKYLEKGLPQHKAAPLFDRLVFDKTKLALGGRVRILLSGAAPLPRHVEEFMRVTSGSTLSQGYGLTESCAGCFTAIGDVYSMTGTVGVPMTTIEARLESVPEMGYDALSNVPRGEICLRGNTLFSGYHKREDLTKEVMVDGWFHTGDIGEWQSNGAMKIIDRKKNIFKLSQGEYIAVENIENKYLQCPLIASLRGFELLKSIHLEPNPFDIERDLITPTFKLKRPQFLKYYKVCFLWFDQNFITIDLLNY</sequence>
<evidence type="ECO:0000313" key="2">
    <source>
        <dbReference type="EMBL" id="KHM99019.1"/>
    </source>
</evidence>
<dbReference type="GO" id="GO:0010025">
    <property type="term" value="P:wax biosynthetic process"/>
    <property type="evidence" value="ECO:0007669"/>
    <property type="project" value="TreeGrafter"/>
</dbReference>
<feature type="domain" description="AMP-dependent synthetase/ligase" evidence="1">
    <location>
        <begin position="52"/>
        <end position="480"/>
    </location>
</feature>
<dbReference type="EMBL" id="KN672145">
    <property type="protein sequence ID" value="KHM99019.1"/>
    <property type="molecule type" value="Genomic_DNA"/>
</dbReference>
<dbReference type="EC" id="6.2.1.3" evidence="2"/>
<proteinExistence type="predicted"/>
<dbReference type="Pfam" id="PF00501">
    <property type="entry name" value="AMP-binding"/>
    <property type="match status" value="1"/>
</dbReference>
<dbReference type="Gene3D" id="3.40.50.12780">
    <property type="entry name" value="N-terminal domain of ligase-like"/>
    <property type="match status" value="1"/>
</dbReference>
<accession>A0A0B2NPN8</accession>
<dbReference type="GO" id="GO:0016020">
    <property type="term" value="C:membrane"/>
    <property type="evidence" value="ECO:0007669"/>
    <property type="project" value="TreeGrafter"/>
</dbReference>
<reference evidence="2" key="1">
    <citation type="submission" date="2014-07" db="EMBL/GenBank/DDBJ databases">
        <title>Identification of a novel salt tolerance gene in wild soybean by whole-genome sequencing.</title>
        <authorList>
            <person name="Lam H.-M."/>
            <person name="Qi X."/>
            <person name="Li M.-W."/>
            <person name="Liu X."/>
            <person name="Xie M."/>
            <person name="Ni M."/>
            <person name="Xu X."/>
        </authorList>
    </citation>
    <scope>NUCLEOTIDE SEQUENCE [LARGE SCALE GENOMIC DNA]</scope>
    <source>
        <tissue evidence="2">Root</tissue>
    </source>
</reference>
<gene>
    <name evidence="2" type="ORF">glysoja_024319</name>
</gene>
<dbReference type="InterPro" id="IPR042099">
    <property type="entry name" value="ANL_N_sf"/>
</dbReference>
<dbReference type="GO" id="GO:0005783">
    <property type="term" value="C:endoplasmic reticulum"/>
    <property type="evidence" value="ECO:0007669"/>
    <property type="project" value="TreeGrafter"/>
</dbReference>
<dbReference type="GO" id="GO:0010143">
    <property type="term" value="P:cutin biosynthetic process"/>
    <property type="evidence" value="ECO:0007669"/>
    <property type="project" value="TreeGrafter"/>
</dbReference>
<evidence type="ECO:0000259" key="1">
    <source>
        <dbReference type="Pfam" id="PF00501"/>
    </source>
</evidence>
<dbReference type="GO" id="GO:0004467">
    <property type="term" value="F:long-chain fatty acid-CoA ligase activity"/>
    <property type="evidence" value="ECO:0007669"/>
    <property type="project" value="UniProtKB-EC"/>
</dbReference>
<dbReference type="Proteomes" id="UP000053555">
    <property type="component" value="Unassembled WGS sequence"/>
</dbReference>
<organism evidence="2">
    <name type="scientific">Glycine soja</name>
    <name type="common">Wild soybean</name>
    <dbReference type="NCBI Taxonomy" id="3848"/>
    <lineage>
        <taxon>Eukaryota</taxon>
        <taxon>Viridiplantae</taxon>
        <taxon>Streptophyta</taxon>
        <taxon>Embryophyta</taxon>
        <taxon>Tracheophyta</taxon>
        <taxon>Spermatophyta</taxon>
        <taxon>Magnoliopsida</taxon>
        <taxon>eudicotyledons</taxon>
        <taxon>Gunneridae</taxon>
        <taxon>Pentapetalae</taxon>
        <taxon>rosids</taxon>
        <taxon>fabids</taxon>
        <taxon>Fabales</taxon>
        <taxon>Fabaceae</taxon>
        <taxon>Papilionoideae</taxon>
        <taxon>50 kb inversion clade</taxon>
        <taxon>NPAAA clade</taxon>
        <taxon>indigoferoid/millettioid clade</taxon>
        <taxon>Phaseoleae</taxon>
        <taxon>Glycine</taxon>
        <taxon>Glycine subgen. Soja</taxon>
    </lineage>
</organism>
<dbReference type="SUPFAM" id="SSF56801">
    <property type="entry name" value="Acetyl-CoA synthetase-like"/>
    <property type="match status" value="1"/>
</dbReference>
<dbReference type="PROSITE" id="PS00455">
    <property type="entry name" value="AMP_BINDING"/>
    <property type="match status" value="1"/>
</dbReference>
<dbReference type="AlphaFoldDB" id="A0A0B2NPN8"/>
<dbReference type="InterPro" id="IPR000873">
    <property type="entry name" value="AMP-dep_synth/lig_dom"/>
</dbReference>
<dbReference type="InterPro" id="IPR020845">
    <property type="entry name" value="AMP-binding_CS"/>
</dbReference>
<keyword evidence="2" id="KW-0436">Ligase</keyword>
<name>A0A0B2NPN8_GLYSO</name>
<dbReference type="PANTHER" id="PTHR43272:SF4">
    <property type="entry name" value="LONG CHAIN ACYL-COA SYNTHETASE 2"/>
    <property type="match status" value="1"/>
</dbReference>
<protein>
    <submittedName>
        <fullName evidence="2">Long chain acyl-CoA synthetase 2</fullName>
        <ecNumber evidence="2">6.2.1.3</ecNumber>
    </submittedName>
</protein>